<comment type="caution">
    <text evidence="1">The sequence shown here is derived from an EMBL/GenBank/DDBJ whole genome shotgun (WGS) entry which is preliminary data.</text>
</comment>
<name>A0A9X7IJL4_9MYCO</name>
<sequence length="243" mass="26757">MSMAITSLHGSATPWLPSLNWNVLARSAEENLDSTPVSLNPAAPTLREAFERFSETFDPVHDHEIVRVVLSGDAYRSTLFSRASVTGRVFVLSVGETREVDPNTAEPLAVFERIQTELAVTQKDLLAAVGIKRRTYYSWKNPSTPRPRPSSLGRLWHLADALVDLRDALDRPVAAWLHSAPERMAAFREGRFEDLVDLAVAAPKPTGKSRGNSRHTGVAADVAVPVVKTARSRVSLVERSGRR</sequence>
<dbReference type="AlphaFoldDB" id="A0A9X7IJL4"/>
<proteinExistence type="predicted"/>
<protein>
    <submittedName>
        <fullName evidence="1">Uncharacterized protein</fullName>
    </submittedName>
</protein>
<dbReference type="Proteomes" id="UP000237911">
    <property type="component" value="Unassembled WGS sequence"/>
</dbReference>
<evidence type="ECO:0000313" key="2">
    <source>
        <dbReference type="Proteomes" id="UP000237911"/>
    </source>
</evidence>
<organism evidence="1 2">
    <name type="scientific">Mycolicibacter virginiensis</name>
    <dbReference type="NCBI Taxonomy" id="1795032"/>
    <lineage>
        <taxon>Bacteria</taxon>
        <taxon>Bacillati</taxon>
        <taxon>Actinomycetota</taxon>
        <taxon>Actinomycetes</taxon>
        <taxon>Mycobacteriales</taxon>
        <taxon>Mycobacteriaceae</taxon>
        <taxon>Mycolicibacter</taxon>
    </lineage>
</organism>
<evidence type="ECO:0000313" key="1">
    <source>
        <dbReference type="EMBL" id="PQM50311.1"/>
    </source>
</evidence>
<reference evidence="1 2" key="1">
    <citation type="submission" date="2018-02" db="EMBL/GenBank/DDBJ databases">
        <title>Draft genome sequence of Mycobacterium virginiense isolated from mud of a swine farm in Japan.</title>
        <authorList>
            <person name="Ohya K."/>
        </authorList>
    </citation>
    <scope>NUCLEOTIDE SEQUENCE [LARGE SCALE GENOMIC DNA]</scope>
    <source>
        <strain evidence="1 2">GF75</strain>
    </source>
</reference>
<keyword evidence="2" id="KW-1185">Reference proteome</keyword>
<dbReference type="EMBL" id="PUEV01000106">
    <property type="protein sequence ID" value="PQM50311.1"/>
    <property type="molecule type" value="Genomic_DNA"/>
</dbReference>
<gene>
    <name evidence="1" type="ORF">C5U48_20755</name>
</gene>
<accession>A0A9X7IJL4</accession>